<dbReference type="Proteomes" id="UP000053647">
    <property type="component" value="Unassembled WGS sequence"/>
</dbReference>
<dbReference type="PANTHER" id="PTHR22589:SF107">
    <property type="entry name" value="CHOLINE_CARNITINE ACYLTRANSFERASE DOMAIN-CONTAINING PROTEIN"/>
    <property type="match status" value="1"/>
</dbReference>
<feature type="domain" description="Choline/carnitine acyltransferase" evidence="5">
    <location>
        <begin position="13"/>
        <end position="696"/>
    </location>
</feature>
<name>A0A0C9TD01_PAXIN</name>
<keyword evidence="2" id="KW-0808">Transferase</keyword>
<dbReference type="InterPro" id="IPR042231">
    <property type="entry name" value="Cho/carn_acyl_trans_2"/>
</dbReference>
<dbReference type="SUPFAM" id="SSF52777">
    <property type="entry name" value="CoA-dependent acyltransferases"/>
    <property type="match status" value="2"/>
</dbReference>
<proteinExistence type="inferred from homology"/>
<gene>
    <name evidence="6" type="ORF">PAXINDRAFT_170522</name>
</gene>
<dbReference type="HOGENOM" id="CLU_013513_5_0_1"/>
<sequence length="759" mass="83975">MSGSHPRAKLPRLPIPDLRKTMDRYLQSIQPVLLAGEHAGGLSFSTSYARQQALVSAFLAGPGPLAQARLLALDKASPHNWLDDNFWMKKTYLEWRAPLLINSNWWLTFVNDPDVPEEVVTDEGEGFTPWQVRRAACLVHGIVDFKHRMQSQELFVDTLRTGTWLRRATSLIFNVSRIPQLACDKLTVPSPTSSPWASTVTVLAQDFYYALRVADPTTGAPLPVDDIERGLRAVVTDVLRRRQKGHMAVEVGVLSSDGRDEWTENYDNLVSLSPQNARSFEAIHQSLFVLSLDHWSAPSVPANRPVEKLPLTFEIDGRTHTSPSVPQSSSSSPTIRSDLQSHQYAIRSSPSALNRFFDKPLSLIVERTTRAGAMGEHSVVDALVPSVVCEWGVAGESGAKVRGGLAGVPFEVDADEEGRGGLGGVEASTGARWTRLDFATSPSIQTAIENAKRRAEALVVNSDHEVLHFEEWGGEEAKRVSSNQPDPFVQLALQLAYYRLHSRPTPVYETALTRAFHHGRTETIRSFTMESYAFLRECAGWKGGSKERSEPPPHLHSLLQSAFKAHSSLTRAAMTGRGIDRHLLGLRCVLSDEWAALDNATSSDTNAYRMAQSDSAENFCTDVPLFEDAVFKRTQEWRLSTSGLSEGWWFRGTGFGSPYEDGYGINYLIRPNSIKFCIDSKHSCPTTSTRAFIDHVVDALRDIRDICLWARKREEEASLTCSSSEVTISEGKSAEQAVTGSSRCKSGHVEGSIIAKARL</sequence>
<dbReference type="EMBL" id="KN819352">
    <property type="protein sequence ID" value="KIJ13460.1"/>
    <property type="molecule type" value="Genomic_DNA"/>
</dbReference>
<protein>
    <recommendedName>
        <fullName evidence="5">Choline/carnitine acyltransferase domain-containing protein</fullName>
    </recommendedName>
</protein>
<reference evidence="6 7" key="1">
    <citation type="submission" date="2014-06" db="EMBL/GenBank/DDBJ databases">
        <authorList>
            <consortium name="DOE Joint Genome Institute"/>
            <person name="Kuo A."/>
            <person name="Kohler A."/>
            <person name="Nagy L.G."/>
            <person name="Floudas D."/>
            <person name="Copeland A."/>
            <person name="Barry K.W."/>
            <person name="Cichocki N."/>
            <person name="Veneault-Fourrey C."/>
            <person name="LaButti K."/>
            <person name="Lindquist E.A."/>
            <person name="Lipzen A."/>
            <person name="Lundell T."/>
            <person name="Morin E."/>
            <person name="Murat C."/>
            <person name="Sun H."/>
            <person name="Tunlid A."/>
            <person name="Henrissat B."/>
            <person name="Grigoriev I.V."/>
            <person name="Hibbett D.S."/>
            <person name="Martin F."/>
            <person name="Nordberg H.P."/>
            <person name="Cantor M.N."/>
            <person name="Hua S.X."/>
        </authorList>
    </citation>
    <scope>NUCLEOTIDE SEQUENCE [LARGE SCALE GENOMIC DNA]</scope>
    <source>
        <strain evidence="6 7">ATCC 200175</strain>
    </source>
</reference>
<keyword evidence="3" id="KW-0012">Acyltransferase</keyword>
<evidence type="ECO:0000259" key="5">
    <source>
        <dbReference type="Pfam" id="PF00755"/>
    </source>
</evidence>
<evidence type="ECO:0000256" key="1">
    <source>
        <dbReference type="ARBA" id="ARBA00005232"/>
    </source>
</evidence>
<evidence type="ECO:0000313" key="7">
    <source>
        <dbReference type="Proteomes" id="UP000053647"/>
    </source>
</evidence>
<dbReference type="Pfam" id="PF00755">
    <property type="entry name" value="Carn_acyltransf"/>
    <property type="match status" value="1"/>
</dbReference>
<dbReference type="Gene3D" id="3.30.559.10">
    <property type="entry name" value="Chloramphenicol acetyltransferase-like domain"/>
    <property type="match status" value="1"/>
</dbReference>
<reference evidence="7" key="2">
    <citation type="submission" date="2015-01" db="EMBL/GenBank/DDBJ databases">
        <title>Evolutionary Origins and Diversification of the Mycorrhizal Mutualists.</title>
        <authorList>
            <consortium name="DOE Joint Genome Institute"/>
            <consortium name="Mycorrhizal Genomics Consortium"/>
            <person name="Kohler A."/>
            <person name="Kuo A."/>
            <person name="Nagy L.G."/>
            <person name="Floudas D."/>
            <person name="Copeland A."/>
            <person name="Barry K.W."/>
            <person name="Cichocki N."/>
            <person name="Veneault-Fourrey C."/>
            <person name="LaButti K."/>
            <person name="Lindquist E.A."/>
            <person name="Lipzen A."/>
            <person name="Lundell T."/>
            <person name="Morin E."/>
            <person name="Murat C."/>
            <person name="Riley R."/>
            <person name="Ohm R."/>
            <person name="Sun H."/>
            <person name="Tunlid A."/>
            <person name="Henrissat B."/>
            <person name="Grigoriev I.V."/>
            <person name="Hibbett D.S."/>
            <person name="Martin F."/>
        </authorList>
    </citation>
    <scope>NUCLEOTIDE SEQUENCE [LARGE SCALE GENOMIC DNA]</scope>
    <source>
        <strain evidence="7">ATCC 200175</strain>
    </source>
</reference>
<dbReference type="AlphaFoldDB" id="A0A0C9TD01"/>
<evidence type="ECO:0000313" key="6">
    <source>
        <dbReference type="EMBL" id="KIJ13460.1"/>
    </source>
</evidence>
<evidence type="ECO:0000256" key="2">
    <source>
        <dbReference type="ARBA" id="ARBA00022679"/>
    </source>
</evidence>
<evidence type="ECO:0000256" key="4">
    <source>
        <dbReference type="PIRSR" id="PIRSR600542-1"/>
    </source>
</evidence>
<dbReference type="InterPro" id="IPR023213">
    <property type="entry name" value="CAT-like_dom_sf"/>
</dbReference>
<accession>A0A0C9TD01</accession>
<organism evidence="6 7">
    <name type="scientific">Paxillus involutus ATCC 200175</name>
    <dbReference type="NCBI Taxonomy" id="664439"/>
    <lineage>
        <taxon>Eukaryota</taxon>
        <taxon>Fungi</taxon>
        <taxon>Dikarya</taxon>
        <taxon>Basidiomycota</taxon>
        <taxon>Agaricomycotina</taxon>
        <taxon>Agaricomycetes</taxon>
        <taxon>Agaricomycetidae</taxon>
        <taxon>Boletales</taxon>
        <taxon>Paxilineae</taxon>
        <taxon>Paxillaceae</taxon>
        <taxon>Paxillus</taxon>
    </lineage>
</organism>
<dbReference type="InterPro" id="IPR000542">
    <property type="entry name" value="Carn_acyl_trans"/>
</dbReference>
<evidence type="ECO:0000256" key="3">
    <source>
        <dbReference type="ARBA" id="ARBA00023315"/>
    </source>
</evidence>
<dbReference type="InterPro" id="IPR039551">
    <property type="entry name" value="Cho/carn_acyl_trans"/>
</dbReference>
<keyword evidence="7" id="KW-1185">Reference proteome</keyword>
<feature type="active site" description="Proton acceptor" evidence="4">
    <location>
        <position position="377"/>
    </location>
</feature>
<comment type="similarity">
    <text evidence="1">Belongs to the carnitine/choline acetyltransferase family.</text>
</comment>
<dbReference type="PANTHER" id="PTHR22589">
    <property type="entry name" value="CARNITINE O-ACYLTRANSFERASE"/>
    <property type="match status" value="1"/>
</dbReference>
<dbReference type="Gene3D" id="3.30.559.70">
    <property type="entry name" value="Choline/Carnitine o-acyltransferase, domain 2"/>
    <property type="match status" value="1"/>
</dbReference>
<dbReference type="OrthoDB" id="240216at2759"/>
<dbReference type="GO" id="GO:0016746">
    <property type="term" value="F:acyltransferase activity"/>
    <property type="evidence" value="ECO:0007669"/>
    <property type="project" value="UniProtKB-KW"/>
</dbReference>